<dbReference type="AlphaFoldDB" id="A0AAW1BCA0"/>
<dbReference type="Gene3D" id="2.60.40.10">
    <property type="entry name" value="Immunoglobulins"/>
    <property type="match status" value="1"/>
</dbReference>
<dbReference type="Proteomes" id="UP001474421">
    <property type="component" value="Unassembled WGS sequence"/>
</dbReference>
<dbReference type="PROSITE" id="PS50835">
    <property type="entry name" value="IG_LIKE"/>
    <property type="match status" value="1"/>
</dbReference>
<sequence>MGLISHTYCCFYSLQIEDRCEAKGKPSPTFSWTRNGTHFDIEKDPRIRMKPHSGTLLINIINEESGGKAELYEGIYQCTARNVLGAAISNNIVIRASRSPLWTKEKLVPETQSLSLYRVIHLIENTSCSLWLSGLCSPPQKSLLPSQRLDSDYQSRSLCPLRTV</sequence>
<dbReference type="InterPro" id="IPR036179">
    <property type="entry name" value="Ig-like_dom_sf"/>
</dbReference>
<name>A0AAW1BCA0_CROAD</name>
<dbReference type="InterPro" id="IPR007110">
    <property type="entry name" value="Ig-like_dom"/>
</dbReference>
<dbReference type="FunFam" id="2.60.40.10:FF:000114">
    <property type="entry name" value="Neuronal cell adhesion molecule"/>
    <property type="match status" value="1"/>
</dbReference>
<comment type="caution">
    <text evidence="2">The sequence shown here is derived from an EMBL/GenBank/DDBJ whole genome shotgun (WGS) entry which is preliminary data.</text>
</comment>
<protein>
    <submittedName>
        <fullName evidence="2">Neuronal cell adhesion molecule</fullName>
    </submittedName>
</protein>
<feature type="domain" description="Ig-like" evidence="1">
    <location>
        <begin position="20"/>
        <end position="89"/>
    </location>
</feature>
<dbReference type="SUPFAM" id="SSF48726">
    <property type="entry name" value="Immunoglobulin"/>
    <property type="match status" value="1"/>
</dbReference>
<gene>
    <name evidence="2" type="ORF">NXF25_012623</name>
</gene>
<evidence type="ECO:0000313" key="3">
    <source>
        <dbReference type="Proteomes" id="UP001474421"/>
    </source>
</evidence>
<dbReference type="EMBL" id="JAOTOJ010000006">
    <property type="protein sequence ID" value="KAK9399604.1"/>
    <property type="molecule type" value="Genomic_DNA"/>
</dbReference>
<evidence type="ECO:0000313" key="2">
    <source>
        <dbReference type="EMBL" id="KAK9399604.1"/>
    </source>
</evidence>
<accession>A0AAW1BCA0</accession>
<evidence type="ECO:0000259" key="1">
    <source>
        <dbReference type="PROSITE" id="PS50835"/>
    </source>
</evidence>
<keyword evidence="3" id="KW-1185">Reference proteome</keyword>
<organism evidence="2 3">
    <name type="scientific">Crotalus adamanteus</name>
    <name type="common">Eastern diamondback rattlesnake</name>
    <dbReference type="NCBI Taxonomy" id="8729"/>
    <lineage>
        <taxon>Eukaryota</taxon>
        <taxon>Metazoa</taxon>
        <taxon>Chordata</taxon>
        <taxon>Craniata</taxon>
        <taxon>Vertebrata</taxon>
        <taxon>Euteleostomi</taxon>
        <taxon>Lepidosauria</taxon>
        <taxon>Squamata</taxon>
        <taxon>Bifurcata</taxon>
        <taxon>Unidentata</taxon>
        <taxon>Episquamata</taxon>
        <taxon>Toxicofera</taxon>
        <taxon>Serpentes</taxon>
        <taxon>Colubroidea</taxon>
        <taxon>Viperidae</taxon>
        <taxon>Crotalinae</taxon>
        <taxon>Crotalus</taxon>
    </lineage>
</organism>
<reference evidence="2 3" key="1">
    <citation type="journal article" date="2024" name="Proc. Natl. Acad. Sci. U.S.A.">
        <title>The genetic regulatory architecture and epigenomic basis for age-related changes in rattlesnake venom.</title>
        <authorList>
            <person name="Hogan M.P."/>
            <person name="Holding M.L."/>
            <person name="Nystrom G.S."/>
            <person name="Colston T.J."/>
            <person name="Bartlett D.A."/>
            <person name="Mason A.J."/>
            <person name="Ellsworth S.A."/>
            <person name="Rautsaw R.M."/>
            <person name="Lawrence K.C."/>
            <person name="Strickland J.L."/>
            <person name="He B."/>
            <person name="Fraser P."/>
            <person name="Margres M.J."/>
            <person name="Gilbert D.M."/>
            <person name="Gibbs H.L."/>
            <person name="Parkinson C.L."/>
            <person name="Rokyta D.R."/>
        </authorList>
    </citation>
    <scope>NUCLEOTIDE SEQUENCE [LARGE SCALE GENOMIC DNA]</scope>
    <source>
        <strain evidence="2">DRR0105</strain>
    </source>
</reference>
<proteinExistence type="predicted"/>
<dbReference type="Pfam" id="PF13927">
    <property type="entry name" value="Ig_3"/>
    <property type="match status" value="1"/>
</dbReference>
<dbReference type="InterPro" id="IPR013783">
    <property type="entry name" value="Ig-like_fold"/>
</dbReference>